<dbReference type="EMBL" id="LAZR01009575">
    <property type="protein sequence ID" value="KKM71784.1"/>
    <property type="molecule type" value="Genomic_DNA"/>
</dbReference>
<name>A0A0F9JPN7_9ZZZZ</name>
<feature type="transmembrane region" description="Helical" evidence="1">
    <location>
        <begin position="44"/>
        <end position="66"/>
    </location>
</feature>
<protein>
    <submittedName>
        <fullName evidence="2">Uncharacterized protein</fullName>
    </submittedName>
</protein>
<keyword evidence="1" id="KW-0472">Membrane</keyword>
<evidence type="ECO:0000313" key="2">
    <source>
        <dbReference type="EMBL" id="KKM71784.1"/>
    </source>
</evidence>
<keyword evidence="1" id="KW-0812">Transmembrane</keyword>
<sequence length="71" mass="8205">MNNQPIKPFLRDIFSLLPFGVGSFIQDFLSKTDTNPGTMSREKLVFYIIKFCIYAFLLYSGVINFAQFNLI</sequence>
<organism evidence="2">
    <name type="scientific">marine sediment metagenome</name>
    <dbReference type="NCBI Taxonomy" id="412755"/>
    <lineage>
        <taxon>unclassified sequences</taxon>
        <taxon>metagenomes</taxon>
        <taxon>ecological metagenomes</taxon>
    </lineage>
</organism>
<proteinExistence type="predicted"/>
<evidence type="ECO:0000256" key="1">
    <source>
        <dbReference type="SAM" id="Phobius"/>
    </source>
</evidence>
<gene>
    <name evidence="2" type="ORF">LCGC14_1427090</name>
</gene>
<accession>A0A0F9JPN7</accession>
<dbReference type="AlphaFoldDB" id="A0A0F9JPN7"/>
<comment type="caution">
    <text evidence="2">The sequence shown here is derived from an EMBL/GenBank/DDBJ whole genome shotgun (WGS) entry which is preliminary data.</text>
</comment>
<keyword evidence="1" id="KW-1133">Transmembrane helix</keyword>
<reference evidence="2" key="1">
    <citation type="journal article" date="2015" name="Nature">
        <title>Complex archaea that bridge the gap between prokaryotes and eukaryotes.</title>
        <authorList>
            <person name="Spang A."/>
            <person name="Saw J.H."/>
            <person name="Jorgensen S.L."/>
            <person name="Zaremba-Niedzwiedzka K."/>
            <person name="Martijn J."/>
            <person name="Lind A.E."/>
            <person name="van Eijk R."/>
            <person name="Schleper C."/>
            <person name="Guy L."/>
            <person name="Ettema T.J."/>
        </authorList>
    </citation>
    <scope>NUCLEOTIDE SEQUENCE</scope>
</reference>